<dbReference type="SUPFAM" id="SSF52425">
    <property type="entry name" value="Cryptochrome/photolyase, N-terminal domain"/>
    <property type="match status" value="1"/>
</dbReference>
<organism evidence="9 10">
    <name type="scientific">Psychrobacter aestuarii</name>
    <dbReference type="NCBI Taxonomy" id="556327"/>
    <lineage>
        <taxon>Bacteria</taxon>
        <taxon>Pseudomonadati</taxon>
        <taxon>Pseudomonadota</taxon>
        <taxon>Gammaproteobacteria</taxon>
        <taxon>Moraxellales</taxon>
        <taxon>Moraxellaceae</taxon>
        <taxon>Psychrobacter</taxon>
    </lineage>
</organism>
<dbReference type="EMBL" id="BAAAFR010000004">
    <property type="protein sequence ID" value="GAA0318137.1"/>
    <property type="molecule type" value="Genomic_DNA"/>
</dbReference>
<evidence type="ECO:0000256" key="1">
    <source>
        <dbReference type="ARBA" id="ARBA00001932"/>
    </source>
</evidence>
<dbReference type="InterPro" id="IPR002081">
    <property type="entry name" value="Cryptochrome/DNA_photolyase_1"/>
</dbReference>
<name>A0ABP3FK58_9GAMM</name>
<dbReference type="RefSeq" id="WP_201504966.1">
    <property type="nucleotide sequence ID" value="NZ_BAAAFR010000004.1"/>
</dbReference>
<dbReference type="InterPro" id="IPR005101">
    <property type="entry name" value="Cryptochr/Photolyase_FAD-bd"/>
</dbReference>
<evidence type="ECO:0000256" key="4">
    <source>
        <dbReference type="ARBA" id="ARBA00022630"/>
    </source>
</evidence>
<sequence>MADKKTDDNNQLTPLHYLMWFRRDLRIDDNTALSALCDKAQKDRAHVSAVFFMTPKQWQQHDTAVTQVDFIARRLPHLAQALKDKLNITLTVAVCDTFDDCAEILTQLCIDTDVTCVMANHEYEENEINRDTQLIANLAEHNISVIRHHDQCVLPPASITTGEGTMYKVFTPFYKKWQQHLDVSPMSCHSPTLVNENTPAPVTSLAEALTKKVTHADSKSSIDTLTKDIVNAYQDDWQKRDALKHINIAEQLARTRDNYPADMDAPEARLHDFISDDIDDYDTHRDTPHSHATSRLSAYLTTGMISPRRCYLAAIEHLERKRSNKDSDETDITRWCSELAWRDFYRHVLCDKPELIRHEAYNKKLDKAVDWSYDEDDFAAWCCGRTGVPLVDAAMRCLNATGFMHNRLRMVVAMFLTKDLLIDWRWGETYFVQNLIDGDFVSNNGGWQWSASTGTDSAPYFRIMNPFSQGKSHDKDALFIKKWLPELADVPADVLHSEAKLNKAFGDKDKEEKKKDKNKQKDKKQDNPYYDIDYPAPIVDHKAARKDTIATFKDSK</sequence>
<dbReference type="PANTHER" id="PTHR11455:SF9">
    <property type="entry name" value="CRYPTOCHROME CIRCADIAN CLOCK 5 ISOFORM X1"/>
    <property type="match status" value="1"/>
</dbReference>
<feature type="compositionally biased region" description="Basic and acidic residues" evidence="7">
    <location>
        <begin position="505"/>
        <end position="515"/>
    </location>
</feature>
<feature type="domain" description="Photolyase/cryptochrome alpha/beta" evidence="8">
    <location>
        <begin position="15"/>
        <end position="153"/>
    </location>
</feature>
<dbReference type="Gene3D" id="3.40.50.620">
    <property type="entry name" value="HUPs"/>
    <property type="match status" value="1"/>
</dbReference>
<proteinExistence type="inferred from homology"/>
<evidence type="ECO:0000256" key="6">
    <source>
        <dbReference type="ARBA" id="ARBA00022991"/>
    </source>
</evidence>
<dbReference type="InterPro" id="IPR014729">
    <property type="entry name" value="Rossmann-like_a/b/a_fold"/>
</dbReference>
<comment type="cofactor">
    <cofactor evidence="2">
        <name>FAD</name>
        <dbReference type="ChEBI" id="CHEBI:57692"/>
    </cofactor>
</comment>
<dbReference type="Proteomes" id="UP001501787">
    <property type="component" value="Unassembled WGS sequence"/>
</dbReference>
<keyword evidence="4" id="KW-0285">Flavoprotein</keyword>
<dbReference type="SUPFAM" id="SSF48173">
    <property type="entry name" value="Cryptochrome/photolyase FAD-binding domain"/>
    <property type="match status" value="1"/>
</dbReference>
<dbReference type="InterPro" id="IPR006050">
    <property type="entry name" value="DNA_photolyase_N"/>
</dbReference>
<evidence type="ECO:0000313" key="10">
    <source>
        <dbReference type="Proteomes" id="UP001501787"/>
    </source>
</evidence>
<dbReference type="Gene3D" id="1.10.579.10">
    <property type="entry name" value="DNA Cyclobutane Dipyrimidine Photolyase, subunit A, domain 3"/>
    <property type="match status" value="1"/>
</dbReference>
<evidence type="ECO:0000256" key="3">
    <source>
        <dbReference type="ARBA" id="ARBA00005862"/>
    </source>
</evidence>
<dbReference type="InterPro" id="IPR018394">
    <property type="entry name" value="DNA_photolyase_1_CS_C"/>
</dbReference>
<dbReference type="InterPro" id="IPR036134">
    <property type="entry name" value="Crypto/Photolyase_FAD-like_sf"/>
</dbReference>
<dbReference type="Pfam" id="PF03441">
    <property type="entry name" value="FAD_binding_7"/>
    <property type="match status" value="1"/>
</dbReference>
<comment type="caution">
    <text evidence="9">The sequence shown here is derived from an EMBL/GenBank/DDBJ whole genome shotgun (WGS) entry which is preliminary data.</text>
</comment>
<keyword evidence="6" id="KW-0157">Chromophore</keyword>
<dbReference type="PROSITE" id="PS00394">
    <property type="entry name" value="DNA_PHOTOLYASES_1_1"/>
    <property type="match status" value="1"/>
</dbReference>
<gene>
    <name evidence="9" type="primary">phrB</name>
    <name evidence="9" type="ORF">GCM10009129_14590</name>
</gene>
<evidence type="ECO:0000256" key="2">
    <source>
        <dbReference type="ARBA" id="ARBA00001974"/>
    </source>
</evidence>
<dbReference type="PANTHER" id="PTHR11455">
    <property type="entry name" value="CRYPTOCHROME"/>
    <property type="match status" value="1"/>
</dbReference>
<evidence type="ECO:0000313" key="9">
    <source>
        <dbReference type="EMBL" id="GAA0318137.1"/>
    </source>
</evidence>
<feature type="region of interest" description="Disordered" evidence="7">
    <location>
        <begin position="505"/>
        <end position="537"/>
    </location>
</feature>
<reference evidence="10" key="1">
    <citation type="journal article" date="2019" name="Int. J. Syst. Evol. Microbiol.">
        <title>The Global Catalogue of Microorganisms (GCM) 10K type strain sequencing project: providing services to taxonomists for standard genome sequencing and annotation.</title>
        <authorList>
            <consortium name="The Broad Institute Genomics Platform"/>
            <consortium name="The Broad Institute Genome Sequencing Center for Infectious Disease"/>
            <person name="Wu L."/>
            <person name="Ma J."/>
        </authorList>
    </citation>
    <scope>NUCLEOTIDE SEQUENCE [LARGE SCALE GENOMIC DNA]</scope>
    <source>
        <strain evidence="10">JCM 16343</strain>
    </source>
</reference>
<dbReference type="InterPro" id="IPR036155">
    <property type="entry name" value="Crypto/Photolyase_N_sf"/>
</dbReference>
<evidence type="ECO:0000259" key="8">
    <source>
        <dbReference type="PROSITE" id="PS51645"/>
    </source>
</evidence>
<evidence type="ECO:0000256" key="7">
    <source>
        <dbReference type="SAM" id="MobiDB-lite"/>
    </source>
</evidence>
<dbReference type="PROSITE" id="PS51645">
    <property type="entry name" value="PHR_CRY_ALPHA_BETA"/>
    <property type="match status" value="1"/>
</dbReference>
<comment type="cofactor">
    <cofactor evidence="1">
        <name>(6R)-5,10-methylene-5,6,7,8-tetrahydrofolate</name>
        <dbReference type="ChEBI" id="CHEBI:15636"/>
    </cofactor>
</comment>
<keyword evidence="5" id="KW-0274">FAD</keyword>
<dbReference type="Pfam" id="PF00875">
    <property type="entry name" value="DNA_photolyase"/>
    <property type="match status" value="1"/>
</dbReference>
<keyword evidence="10" id="KW-1185">Reference proteome</keyword>
<protein>
    <submittedName>
        <fullName evidence="9">Deoxyribodipyrimidine photo-lyase</fullName>
    </submittedName>
</protein>
<accession>A0ABP3FK58</accession>
<dbReference type="Gene3D" id="1.25.40.80">
    <property type="match status" value="1"/>
</dbReference>
<comment type="similarity">
    <text evidence="3">Belongs to the DNA photolyase class-1 family.</text>
</comment>
<evidence type="ECO:0000256" key="5">
    <source>
        <dbReference type="ARBA" id="ARBA00022827"/>
    </source>
</evidence>